<organism evidence="1 2">
    <name type="scientific">Chitinimonas arctica</name>
    <dbReference type="NCBI Taxonomy" id="2594795"/>
    <lineage>
        <taxon>Bacteria</taxon>
        <taxon>Pseudomonadati</taxon>
        <taxon>Pseudomonadota</taxon>
        <taxon>Betaproteobacteria</taxon>
        <taxon>Neisseriales</taxon>
        <taxon>Chitinibacteraceae</taxon>
        <taxon>Chitinimonas</taxon>
    </lineage>
</organism>
<dbReference type="EMBL" id="CP041730">
    <property type="protein sequence ID" value="QDQ25429.1"/>
    <property type="molecule type" value="Genomic_DNA"/>
</dbReference>
<proteinExistence type="predicted"/>
<sequence length="121" mass="13717">MPSPAHSDSYVRKSLLFALSAERLTLFYQHDDWISDTQAITLAQLWLERAQFRLSAAELRRVAMLSDGFARKLASSLSREAGLYTAHDMQEALDPRHDSPLASQLREECARLDDEQEAGRP</sequence>
<gene>
    <name evidence="1" type="ORF">FNU76_03135</name>
</gene>
<reference evidence="2" key="1">
    <citation type="submission" date="2019-07" db="EMBL/GenBank/DDBJ databases">
        <title>Chitinimonas sp. nov., isolated from Ny-Alesund, arctica soil.</title>
        <authorList>
            <person name="Xu Q."/>
            <person name="Peng F."/>
        </authorList>
    </citation>
    <scope>NUCLEOTIDE SEQUENCE [LARGE SCALE GENOMIC DNA]</scope>
    <source>
        <strain evidence="2">R3-44</strain>
    </source>
</reference>
<keyword evidence="2" id="KW-1185">Reference proteome</keyword>
<evidence type="ECO:0000313" key="2">
    <source>
        <dbReference type="Proteomes" id="UP000317550"/>
    </source>
</evidence>
<dbReference type="Proteomes" id="UP000317550">
    <property type="component" value="Chromosome"/>
</dbReference>
<name>A0A516SBA8_9NEIS</name>
<dbReference type="OrthoDB" id="8964561at2"/>
<protein>
    <submittedName>
        <fullName evidence="1">Uncharacterized protein</fullName>
    </submittedName>
</protein>
<dbReference type="AlphaFoldDB" id="A0A516SBA8"/>
<evidence type="ECO:0000313" key="1">
    <source>
        <dbReference type="EMBL" id="QDQ25429.1"/>
    </source>
</evidence>
<dbReference type="KEGG" id="cari:FNU76_03135"/>
<accession>A0A516SBA8</accession>